<protein>
    <submittedName>
        <fullName evidence="4">Putative acyltransferase</fullName>
    </submittedName>
</protein>
<keyword evidence="2 4" id="KW-0012">Acyltransferase</keyword>
<dbReference type="InterPro" id="IPR000182">
    <property type="entry name" value="GNAT_dom"/>
</dbReference>
<dbReference type="GeneID" id="93311914"/>
<dbReference type="Pfam" id="PF00583">
    <property type="entry name" value="Acetyltransf_1"/>
    <property type="match status" value="1"/>
</dbReference>
<evidence type="ECO:0000256" key="1">
    <source>
        <dbReference type="ARBA" id="ARBA00022679"/>
    </source>
</evidence>
<gene>
    <name evidence="4" type="ordered locus">EAE_18640</name>
</gene>
<keyword evidence="5" id="KW-1185">Reference proteome</keyword>
<evidence type="ECO:0000256" key="2">
    <source>
        <dbReference type="ARBA" id="ARBA00023315"/>
    </source>
</evidence>
<dbReference type="EMBL" id="CP002824">
    <property type="protein sequence ID" value="AEG98635.1"/>
    <property type="molecule type" value="Genomic_DNA"/>
</dbReference>
<feature type="domain" description="N-acetyltransferase" evidence="3">
    <location>
        <begin position="5"/>
        <end position="178"/>
    </location>
</feature>
<dbReference type="Proteomes" id="UP000008881">
    <property type="component" value="Chromosome"/>
</dbReference>
<dbReference type="InterPro" id="IPR050832">
    <property type="entry name" value="Bact_Acetyltransf"/>
</dbReference>
<dbReference type="PROSITE" id="PS51186">
    <property type="entry name" value="GNAT"/>
    <property type="match status" value="1"/>
</dbReference>
<reference evidence="4 5" key="1">
    <citation type="journal article" date="2012" name="J. Bacteriol.">
        <title>Complete genome sequence of Enterobacter aerogenes KCTC 2190.</title>
        <authorList>
            <person name="Shin S.H."/>
            <person name="Kim S."/>
            <person name="Kim J.Y."/>
            <person name="Lee S."/>
            <person name="Um Y."/>
            <person name="Oh M.K."/>
            <person name="Kim Y.R."/>
            <person name="Lee J."/>
            <person name="Yang K.S."/>
        </authorList>
    </citation>
    <scope>NUCLEOTIDE SEQUENCE [LARGE SCALE GENOMIC DNA]</scope>
    <source>
        <strain evidence="4 5">KCTC 2190</strain>
    </source>
</reference>
<evidence type="ECO:0000313" key="4">
    <source>
        <dbReference type="EMBL" id="AEG98635.1"/>
    </source>
</evidence>
<organism evidence="4 5">
    <name type="scientific">Klebsiella aerogenes (strain ATCC 13048 / DSM 30053 / CCUG 1429 / JCM 1235 / KCTC 2190 / NBRC 13534 / NCIMB 10102 / NCTC 10006 / CDC 819-56)</name>
    <name type="common">Enterobacter aerogenes</name>
    <dbReference type="NCBI Taxonomy" id="1028307"/>
    <lineage>
        <taxon>Bacteria</taxon>
        <taxon>Pseudomonadati</taxon>
        <taxon>Pseudomonadota</taxon>
        <taxon>Gammaproteobacteria</taxon>
        <taxon>Enterobacterales</taxon>
        <taxon>Enterobacteriaceae</taxon>
        <taxon>Klebsiella/Raoultella group</taxon>
        <taxon>Klebsiella</taxon>
    </lineage>
</organism>
<evidence type="ECO:0000313" key="5">
    <source>
        <dbReference type="Proteomes" id="UP000008881"/>
    </source>
</evidence>
<dbReference type="PATRIC" id="fig|1028307.3.peg.3725"/>
<keyword evidence="1 4" id="KW-0808">Transferase</keyword>
<proteinExistence type="predicted"/>
<dbReference type="Gene3D" id="3.40.630.30">
    <property type="match status" value="1"/>
</dbReference>
<accession>A0A0H3FSI0</accession>
<evidence type="ECO:0000259" key="3">
    <source>
        <dbReference type="PROSITE" id="PS51186"/>
    </source>
</evidence>
<dbReference type="HOGENOM" id="CLU_077728_1_1_6"/>
<sequence length="179" mass="19451">MATPISLRTLTRESILESLPQLNEILASCVNGGASVSFMQPFSPDTGERFWQRMAQSVAAGERIVLAAENQQRQIVGTVQLIIDQPENQPHRADVAKLLVHQNARRQGIAGLLMSELEAIALAHGKTVLVLDTATGSGAESFYQQCGWQKAGEIPQFALMPDGEMSGTSLFYKILPTTE</sequence>
<dbReference type="eggNOG" id="COG0456">
    <property type="taxonomic scope" value="Bacteria"/>
</dbReference>
<dbReference type="OrthoDB" id="3389160at2"/>
<name>A0A0H3FSI0_KLEAK</name>
<dbReference type="PANTHER" id="PTHR43877">
    <property type="entry name" value="AMINOALKYLPHOSPHONATE N-ACETYLTRANSFERASE-RELATED-RELATED"/>
    <property type="match status" value="1"/>
</dbReference>
<dbReference type="KEGG" id="eae:EAE_18640"/>
<dbReference type="AlphaFoldDB" id="A0A0H3FSI0"/>
<dbReference type="InterPro" id="IPR016181">
    <property type="entry name" value="Acyl_CoA_acyltransferase"/>
</dbReference>
<dbReference type="CDD" id="cd04301">
    <property type="entry name" value="NAT_SF"/>
    <property type="match status" value="1"/>
</dbReference>
<dbReference type="SUPFAM" id="SSF55729">
    <property type="entry name" value="Acyl-CoA N-acyltransferases (Nat)"/>
    <property type="match status" value="1"/>
</dbReference>
<dbReference type="GO" id="GO:0016747">
    <property type="term" value="F:acyltransferase activity, transferring groups other than amino-acyl groups"/>
    <property type="evidence" value="ECO:0007669"/>
    <property type="project" value="InterPro"/>
</dbReference>
<dbReference type="RefSeq" id="WP_015705327.1">
    <property type="nucleotide sequence ID" value="NC_015663.1"/>
</dbReference>